<dbReference type="PROSITE" id="PS50009">
    <property type="entry name" value="RASGEF_CAT"/>
    <property type="match status" value="1"/>
</dbReference>
<reference evidence="6" key="1">
    <citation type="submission" date="2021-01" db="EMBL/GenBank/DDBJ databases">
        <authorList>
            <person name="Corre E."/>
            <person name="Pelletier E."/>
            <person name="Niang G."/>
            <person name="Scheremetjew M."/>
            <person name="Finn R."/>
            <person name="Kale V."/>
            <person name="Holt S."/>
            <person name="Cochrane G."/>
            <person name="Meng A."/>
            <person name="Brown T."/>
            <person name="Cohen L."/>
        </authorList>
    </citation>
    <scope>NUCLEOTIDE SEQUENCE</scope>
    <source>
        <strain evidence="6">DIVA3 518/3/11/1/6</strain>
    </source>
</reference>
<dbReference type="PROSITE" id="PS00720">
    <property type="entry name" value="RASGEF"/>
    <property type="match status" value="1"/>
</dbReference>
<sequence length="529" mass="61605">MEAPRKPQARYAAKKTEDHRTTDNETQEEIVSESHSAVPCLRDGITLRRHAKGFYYGTSMKMVRSDPRRLQKHISAVNIDKKLETKPPTLSIAMNTEATEATPENQSRNRRHRASVADAVTQHFNINDPDVLLTLEHSHVIVQGGTKEKLFSLLIDLGFIGMRYVSEFLGVYLYFATAPELLLFLVANYKSPEVPNEFSDQEKADFRVETRKRILRVLTCWMENYPRQILEDDIFLQLSAFIGDLTDEADRNRLTASLKKVEGHKYGYDILTPRIASEPKTQSPLFMKRADVVAQQFCLIDQKQFCNIELHELKGQRWTSDKAFQETPKLTRCIEYFNRVSYWCATEILTKTTIPERVRTLKRIILIAQRCIIYNNYNTSFAIISSLNFSFIARLKKTWAALSNKYKNMFKNMSDMCGVEHNYAPYKKKLLSQSPPLIPYLGLFLRDLTFLEVGNPTYLDEAKRMINYEKFRMIANVFQDFQKYQRIRYDFEEVKRVQTAIRYSMVAIDAKQLHKLSCFLEPPVRKASR</sequence>
<dbReference type="InterPro" id="IPR008937">
    <property type="entry name" value="Ras-like_GEF"/>
</dbReference>
<evidence type="ECO:0000256" key="2">
    <source>
        <dbReference type="PROSITE-ProRule" id="PRU00168"/>
    </source>
</evidence>
<dbReference type="CDD" id="cd06224">
    <property type="entry name" value="REM"/>
    <property type="match status" value="1"/>
</dbReference>
<keyword evidence="1 2" id="KW-0344">Guanine-nucleotide releasing factor</keyword>
<feature type="region of interest" description="Disordered" evidence="3">
    <location>
        <begin position="1"/>
        <end position="36"/>
    </location>
</feature>
<dbReference type="Gene3D" id="1.10.840.10">
    <property type="entry name" value="Ras guanine-nucleotide exchange factors catalytic domain"/>
    <property type="match status" value="1"/>
</dbReference>
<name>A0A7S4I1Z5_9EUKA</name>
<dbReference type="EMBL" id="HBKP01010335">
    <property type="protein sequence ID" value="CAE2216247.1"/>
    <property type="molecule type" value="Transcribed_RNA"/>
</dbReference>
<dbReference type="Pfam" id="PF00617">
    <property type="entry name" value="RasGEF"/>
    <property type="match status" value="1"/>
</dbReference>
<dbReference type="CDD" id="cd00155">
    <property type="entry name" value="RasGEF"/>
    <property type="match status" value="1"/>
</dbReference>
<protein>
    <recommendedName>
        <fullName evidence="7">Ras-GEF domain-containing protein</fullName>
    </recommendedName>
</protein>
<evidence type="ECO:0000256" key="1">
    <source>
        <dbReference type="ARBA" id="ARBA00022658"/>
    </source>
</evidence>
<dbReference type="PANTHER" id="PTHR23113">
    <property type="entry name" value="GUANINE NUCLEOTIDE EXCHANGE FACTOR"/>
    <property type="match status" value="1"/>
</dbReference>
<evidence type="ECO:0008006" key="7">
    <source>
        <dbReference type="Google" id="ProtNLM"/>
    </source>
</evidence>
<gene>
    <name evidence="6" type="ORF">VSP0166_LOCUS7290</name>
</gene>
<dbReference type="SUPFAM" id="SSF48366">
    <property type="entry name" value="Ras GEF"/>
    <property type="match status" value="1"/>
</dbReference>
<feature type="domain" description="Ras-GEF" evidence="4">
    <location>
        <begin position="289"/>
        <end position="523"/>
    </location>
</feature>
<organism evidence="6">
    <name type="scientific">Vannella robusta</name>
    <dbReference type="NCBI Taxonomy" id="1487602"/>
    <lineage>
        <taxon>Eukaryota</taxon>
        <taxon>Amoebozoa</taxon>
        <taxon>Discosea</taxon>
        <taxon>Flabellinia</taxon>
        <taxon>Vannellidae</taxon>
        <taxon>Vannella</taxon>
    </lineage>
</organism>
<feature type="domain" description="N-terminal Ras-GEF" evidence="5">
    <location>
        <begin position="138"/>
        <end position="266"/>
    </location>
</feature>
<dbReference type="InterPro" id="IPR023578">
    <property type="entry name" value="Ras_GEF_dom_sf"/>
</dbReference>
<dbReference type="InterPro" id="IPR001895">
    <property type="entry name" value="RASGEF_cat_dom"/>
</dbReference>
<proteinExistence type="predicted"/>
<evidence type="ECO:0000259" key="4">
    <source>
        <dbReference type="PROSITE" id="PS50009"/>
    </source>
</evidence>
<feature type="compositionally biased region" description="Basic and acidic residues" evidence="3">
    <location>
        <begin position="14"/>
        <end position="23"/>
    </location>
</feature>
<dbReference type="Gene3D" id="1.20.870.10">
    <property type="entry name" value="Son of sevenless (SoS) protein Chain: S domain 1"/>
    <property type="match status" value="1"/>
</dbReference>
<evidence type="ECO:0000313" key="6">
    <source>
        <dbReference type="EMBL" id="CAE2216247.1"/>
    </source>
</evidence>
<dbReference type="GO" id="GO:0005085">
    <property type="term" value="F:guanyl-nucleotide exchange factor activity"/>
    <property type="evidence" value="ECO:0007669"/>
    <property type="project" value="UniProtKB-KW"/>
</dbReference>
<dbReference type="InterPro" id="IPR036964">
    <property type="entry name" value="RASGEF_cat_dom_sf"/>
</dbReference>
<dbReference type="GO" id="GO:0005886">
    <property type="term" value="C:plasma membrane"/>
    <property type="evidence" value="ECO:0007669"/>
    <property type="project" value="TreeGrafter"/>
</dbReference>
<dbReference type="PANTHER" id="PTHR23113:SF99">
    <property type="entry name" value="RASGEF DOMAIN-CONTAINING PROTEIN"/>
    <property type="match status" value="1"/>
</dbReference>
<dbReference type="GO" id="GO:0007265">
    <property type="term" value="P:Ras protein signal transduction"/>
    <property type="evidence" value="ECO:0007669"/>
    <property type="project" value="TreeGrafter"/>
</dbReference>
<dbReference type="SMART" id="SM00147">
    <property type="entry name" value="RasGEF"/>
    <property type="match status" value="1"/>
</dbReference>
<evidence type="ECO:0000259" key="5">
    <source>
        <dbReference type="PROSITE" id="PS50212"/>
    </source>
</evidence>
<dbReference type="Pfam" id="PF00618">
    <property type="entry name" value="RasGEF_N"/>
    <property type="match status" value="1"/>
</dbReference>
<evidence type="ECO:0000256" key="3">
    <source>
        <dbReference type="SAM" id="MobiDB-lite"/>
    </source>
</evidence>
<dbReference type="InterPro" id="IPR000651">
    <property type="entry name" value="Ras-like_Gua-exchang_fac_N"/>
</dbReference>
<dbReference type="InterPro" id="IPR019804">
    <property type="entry name" value="Ras_G-nucl-exch_fac_CS"/>
</dbReference>
<dbReference type="SMART" id="SM00229">
    <property type="entry name" value="RasGEFN"/>
    <property type="match status" value="1"/>
</dbReference>
<dbReference type="PROSITE" id="PS50212">
    <property type="entry name" value="RASGEF_NTER"/>
    <property type="match status" value="1"/>
</dbReference>
<accession>A0A7S4I1Z5</accession>
<dbReference type="AlphaFoldDB" id="A0A7S4I1Z5"/>